<proteinExistence type="predicted"/>
<reference evidence="1 2" key="1">
    <citation type="submission" date="2018-12" db="EMBL/GenBank/DDBJ databases">
        <title>Complete genome sequencing of Tabrizicola sp. K13M18.</title>
        <authorList>
            <person name="Bae J.-W."/>
        </authorList>
    </citation>
    <scope>NUCLEOTIDE SEQUENCE [LARGE SCALE GENOMIC DNA]</scope>
    <source>
        <strain evidence="1 2">K13M18</strain>
    </source>
</reference>
<evidence type="ECO:0000313" key="2">
    <source>
        <dbReference type="Proteomes" id="UP000282002"/>
    </source>
</evidence>
<dbReference type="AlphaFoldDB" id="A0A3S8UBV7"/>
<dbReference type="InterPro" id="IPR045467">
    <property type="entry name" value="DUF6497"/>
</dbReference>
<organism evidence="1 2">
    <name type="scientific">Tabrizicola piscis</name>
    <dbReference type="NCBI Taxonomy" id="2494374"/>
    <lineage>
        <taxon>Bacteria</taxon>
        <taxon>Pseudomonadati</taxon>
        <taxon>Pseudomonadota</taxon>
        <taxon>Alphaproteobacteria</taxon>
        <taxon>Rhodobacterales</taxon>
        <taxon>Paracoccaceae</taxon>
        <taxon>Tabrizicola</taxon>
    </lineage>
</organism>
<keyword evidence="2" id="KW-1185">Reference proteome</keyword>
<evidence type="ECO:0000313" key="1">
    <source>
        <dbReference type="EMBL" id="AZL61060.1"/>
    </source>
</evidence>
<protein>
    <submittedName>
        <fullName evidence="1">Acetolactate synthase</fullName>
    </submittedName>
</protein>
<gene>
    <name evidence="1" type="ORF">EI545_06410</name>
</gene>
<dbReference type="EMBL" id="CP034328">
    <property type="protein sequence ID" value="AZL61060.1"/>
    <property type="molecule type" value="Genomic_DNA"/>
</dbReference>
<dbReference type="OrthoDB" id="7862028at2"/>
<dbReference type="KEGG" id="taw:EI545_06410"/>
<accession>A0A3S8UBV7</accession>
<dbReference type="Pfam" id="PF20107">
    <property type="entry name" value="DUF6497"/>
    <property type="match status" value="1"/>
</dbReference>
<dbReference type="Proteomes" id="UP000282002">
    <property type="component" value="Chromosome"/>
</dbReference>
<name>A0A3S8UBV7_9RHOB</name>
<sequence>MFTVLAAAGGCDEAEPSADAIPVPSGREVRLIEVVTNVPGPDGATARFRFLAPGLTEADIPASADDMQALCDTYALARIDGMVPEPQQIIISLAGEDVPFGEAAPDVVQFFEAFEVTDGTCILAAF</sequence>